<reference evidence="2 3" key="1">
    <citation type="submission" date="2017-03" db="EMBL/GenBank/DDBJ databases">
        <title>Genome sequence of Paracoccus contaminans isolated from a water microcosm.</title>
        <authorList>
            <person name="Aurass P."/>
            <person name="Karste S."/>
            <person name="Trost E."/>
            <person name="Glaeser S.P."/>
            <person name="Kaempfer P."/>
            <person name="Flieger A."/>
        </authorList>
    </citation>
    <scope>NUCLEOTIDE SEQUENCE [LARGE SCALE GENOMIC DNA]</scope>
    <source>
        <strain evidence="3">RKI 16-01929T\LMG 29738T\CCM 8701T\CIP 111112T</strain>
    </source>
</reference>
<evidence type="ECO:0000256" key="1">
    <source>
        <dbReference type="SAM" id="SignalP"/>
    </source>
</evidence>
<evidence type="ECO:0008006" key="4">
    <source>
        <dbReference type="Google" id="ProtNLM"/>
    </source>
</evidence>
<protein>
    <recommendedName>
        <fullName evidence="4">DUF2946 domain-containing protein</fullName>
    </recommendedName>
</protein>
<dbReference type="Proteomes" id="UP000193017">
    <property type="component" value="Chromosome"/>
</dbReference>
<evidence type="ECO:0000313" key="2">
    <source>
        <dbReference type="EMBL" id="ARJ68728.1"/>
    </source>
</evidence>
<dbReference type="STRING" id="1945662.B0A89_02850"/>
<proteinExistence type="predicted"/>
<accession>A0A1W6CV25</accession>
<keyword evidence="3" id="KW-1185">Reference proteome</keyword>
<dbReference type="KEGG" id="pcon:B0A89_02850"/>
<keyword evidence="1" id="KW-0732">Signal</keyword>
<feature type="chain" id="PRO_5012371007" description="DUF2946 domain-containing protein" evidence="1">
    <location>
        <begin position="36"/>
        <end position="124"/>
    </location>
</feature>
<dbReference type="AlphaFoldDB" id="A0A1W6CV25"/>
<evidence type="ECO:0000313" key="3">
    <source>
        <dbReference type="Proteomes" id="UP000193017"/>
    </source>
</evidence>
<feature type="signal peptide" evidence="1">
    <location>
        <begin position="1"/>
        <end position="35"/>
    </location>
</feature>
<organism evidence="2 3">
    <name type="scientific">Paracoccus contaminans</name>
    <dbReference type="NCBI Taxonomy" id="1945662"/>
    <lineage>
        <taxon>Bacteria</taxon>
        <taxon>Pseudomonadati</taxon>
        <taxon>Pseudomonadota</taxon>
        <taxon>Alphaproteobacteria</taxon>
        <taxon>Rhodobacterales</taxon>
        <taxon>Paracoccaceae</taxon>
        <taxon>Paracoccus</taxon>
    </lineage>
</organism>
<sequence>MTMPVAPLCRRGAVLRLLACALLALALGMAGPSQARMRAEAAGPVLALGKICGHDPASLPPAAADHCLACLLAGAAPLPAAPSLAPRGMRLARGGGPAPRLLPVLAHHHPCPMACGPPLRVGNA</sequence>
<gene>
    <name evidence="2" type="ORF">B0A89_02850</name>
</gene>
<dbReference type="EMBL" id="CP020612">
    <property type="protein sequence ID" value="ARJ68728.1"/>
    <property type="molecule type" value="Genomic_DNA"/>
</dbReference>
<name>A0A1W6CV25_9RHOB</name>